<dbReference type="PANTHER" id="PTHR23241">
    <property type="entry name" value="LATE EMBRYOGENESIS ABUNDANT PLANTS LEA-RELATED"/>
    <property type="match status" value="1"/>
</dbReference>
<feature type="domain" description="TMEM205-like" evidence="6">
    <location>
        <begin position="163"/>
        <end position="274"/>
    </location>
</feature>
<evidence type="ECO:0000313" key="7">
    <source>
        <dbReference type="EMBL" id="JAV28651.1"/>
    </source>
</evidence>
<evidence type="ECO:0000256" key="5">
    <source>
        <dbReference type="SAM" id="Phobius"/>
    </source>
</evidence>
<evidence type="ECO:0000256" key="2">
    <source>
        <dbReference type="ARBA" id="ARBA00022692"/>
    </source>
</evidence>
<evidence type="ECO:0000256" key="1">
    <source>
        <dbReference type="ARBA" id="ARBA00004370"/>
    </source>
</evidence>
<dbReference type="GO" id="GO:0016020">
    <property type="term" value="C:membrane"/>
    <property type="evidence" value="ECO:0007669"/>
    <property type="project" value="UniProtKB-SubCell"/>
</dbReference>
<dbReference type="InterPro" id="IPR053009">
    <property type="entry name" value="Xanthocillin_Biosynth-Assoc"/>
</dbReference>
<evidence type="ECO:0000256" key="3">
    <source>
        <dbReference type="ARBA" id="ARBA00022989"/>
    </source>
</evidence>
<dbReference type="PANTHER" id="PTHR23241:SF102">
    <property type="entry name" value="LD23009P"/>
    <property type="match status" value="1"/>
</dbReference>
<evidence type="ECO:0000256" key="4">
    <source>
        <dbReference type="ARBA" id="ARBA00023136"/>
    </source>
</evidence>
<feature type="transmembrane region" description="Helical" evidence="5">
    <location>
        <begin position="198"/>
        <end position="220"/>
    </location>
</feature>
<dbReference type="Pfam" id="PF13664">
    <property type="entry name" value="DUF4149"/>
    <property type="match status" value="1"/>
</dbReference>
<feature type="transmembrane region" description="Helical" evidence="5">
    <location>
        <begin position="240"/>
        <end position="262"/>
    </location>
</feature>
<dbReference type="EMBL" id="GFDL01006394">
    <property type="protein sequence ID" value="JAV28651.1"/>
    <property type="molecule type" value="Transcribed_RNA"/>
</dbReference>
<protein>
    <submittedName>
        <fullName evidence="7">Putative conserved plasma membrane protein</fullName>
    </submittedName>
</protein>
<evidence type="ECO:0000259" key="6">
    <source>
        <dbReference type="Pfam" id="PF13664"/>
    </source>
</evidence>
<dbReference type="InterPro" id="IPR025423">
    <property type="entry name" value="TMEM205-like"/>
</dbReference>
<keyword evidence="3 5" id="KW-1133">Transmembrane helix</keyword>
<feature type="transmembrane region" description="Helical" evidence="5">
    <location>
        <begin position="312"/>
        <end position="335"/>
    </location>
</feature>
<comment type="subcellular location">
    <subcellularLocation>
        <location evidence="1">Membrane</location>
    </subcellularLocation>
</comment>
<organism evidence="7">
    <name type="scientific">Culex tarsalis</name>
    <name type="common">Encephalitis mosquito</name>
    <dbReference type="NCBI Taxonomy" id="7177"/>
    <lineage>
        <taxon>Eukaryota</taxon>
        <taxon>Metazoa</taxon>
        <taxon>Ecdysozoa</taxon>
        <taxon>Arthropoda</taxon>
        <taxon>Hexapoda</taxon>
        <taxon>Insecta</taxon>
        <taxon>Pterygota</taxon>
        <taxon>Neoptera</taxon>
        <taxon>Endopterygota</taxon>
        <taxon>Diptera</taxon>
        <taxon>Nematocera</taxon>
        <taxon>Culicoidea</taxon>
        <taxon>Culicidae</taxon>
        <taxon>Culicinae</taxon>
        <taxon>Culicini</taxon>
        <taxon>Culex</taxon>
        <taxon>Culex</taxon>
    </lineage>
</organism>
<feature type="transmembrane region" description="Helical" evidence="5">
    <location>
        <begin position="113"/>
        <end position="133"/>
    </location>
</feature>
<keyword evidence="2 5" id="KW-0812">Transmembrane</keyword>
<reference evidence="7" key="1">
    <citation type="submission" date="2017-01" db="EMBL/GenBank/DDBJ databases">
        <title>A deep insight into the sialotranscriptome of adult male and female Cluex tarsalis mosquitoes.</title>
        <authorList>
            <person name="Ribeiro J.M."/>
            <person name="Moreira F."/>
            <person name="Bernard K.A."/>
            <person name="Calvo E."/>
        </authorList>
    </citation>
    <scope>NUCLEOTIDE SEQUENCE</scope>
    <source>
        <strain evidence="7">Kern County</strain>
        <tissue evidence="7">Salivary glands</tissue>
    </source>
</reference>
<accession>A0A1Q3FM46</accession>
<feature type="transmembrane region" description="Helical" evidence="5">
    <location>
        <begin position="153"/>
        <end position="186"/>
    </location>
</feature>
<name>A0A1Q3FM46_CULTA</name>
<sequence length="341" mass="37952">MCLHKMMLEQGVTSRIGGTNQLLSEGLISGSEDLKIVEKTACCVAETSTVEEKQAVEEVEAAAEADELVYRDPLVGATQATRKLVETCKELTSQFRRSTAYKILTRTTQPSHAITLVFVSFILLVLWPNIVGQPSSSSKPSLADQVTTKSRPAVFVLLAYFGSFAMHFGAQMWMTFVSGLALYFNLPRHTFGRVQEILFPKYFSMGAALSAVTLVTFIKLQQTAHPELTSASFHSWDPLLLLQLVSLALCAALELIVWLYLAPPMLRLMHQKYHFEASETVGQEVGHFSGAENAQLQRSLHYKSVHKRFRQIHMATAMANMVALACTFVHLHFLASRVELL</sequence>
<keyword evidence="4 5" id="KW-0472">Membrane</keyword>
<proteinExistence type="predicted"/>
<dbReference type="AlphaFoldDB" id="A0A1Q3FM46"/>